<comment type="caution">
    <text evidence="2">The sequence shown here is derived from an EMBL/GenBank/DDBJ whole genome shotgun (WGS) entry which is preliminary data.</text>
</comment>
<evidence type="ECO:0000313" key="2">
    <source>
        <dbReference type="EMBL" id="MFF0542107.1"/>
    </source>
</evidence>
<proteinExistence type="predicted"/>
<feature type="chain" id="PRO_5045183655" description="Lipoprotein" evidence="1">
    <location>
        <begin position="25"/>
        <end position="184"/>
    </location>
</feature>
<accession>A0ABW6PI87</accession>
<dbReference type="RefSeq" id="WP_387699116.1">
    <property type="nucleotide sequence ID" value="NZ_JBIAMX010000002.1"/>
</dbReference>
<name>A0ABW6PI87_9NOCA</name>
<keyword evidence="3" id="KW-1185">Reference proteome</keyword>
<gene>
    <name evidence="2" type="ORF">ACFYTF_04660</name>
</gene>
<keyword evidence="1" id="KW-0732">Signal</keyword>
<evidence type="ECO:0000313" key="3">
    <source>
        <dbReference type="Proteomes" id="UP001601444"/>
    </source>
</evidence>
<protein>
    <recommendedName>
        <fullName evidence="4">Lipoprotein</fullName>
    </recommendedName>
</protein>
<dbReference type="PROSITE" id="PS51257">
    <property type="entry name" value="PROKAR_LIPOPROTEIN"/>
    <property type="match status" value="1"/>
</dbReference>
<organism evidence="2 3">
    <name type="scientific">Nocardia thailandica</name>
    <dbReference type="NCBI Taxonomy" id="257275"/>
    <lineage>
        <taxon>Bacteria</taxon>
        <taxon>Bacillati</taxon>
        <taxon>Actinomycetota</taxon>
        <taxon>Actinomycetes</taxon>
        <taxon>Mycobacteriales</taxon>
        <taxon>Nocardiaceae</taxon>
        <taxon>Nocardia</taxon>
    </lineage>
</organism>
<reference evidence="2 3" key="1">
    <citation type="submission" date="2024-10" db="EMBL/GenBank/DDBJ databases">
        <title>The Natural Products Discovery Center: Release of the First 8490 Sequenced Strains for Exploring Actinobacteria Biosynthetic Diversity.</title>
        <authorList>
            <person name="Kalkreuter E."/>
            <person name="Kautsar S.A."/>
            <person name="Yang D."/>
            <person name="Bader C.D."/>
            <person name="Teijaro C.N."/>
            <person name="Fluegel L."/>
            <person name="Davis C.M."/>
            <person name="Simpson J.R."/>
            <person name="Lauterbach L."/>
            <person name="Steele A.D."/>
            <person name="Gui C."/>
            <person name="Meng S."/>
            <person name="Li G."/>
            <person name="Viehrig K."/>
            <person name="Ye F."/>
            <person name="Su P."/>
            <person name="Kiefer A.F."/>
            <person name="Nichols A."/>
            <person name="Cepeda A.J."/>
            <person name="Yan W."/>
            <person name="Fan B."/>
            <person name="Jiang Y."/>
            <person name="Adhikari A."/>
            <person name="Zheng C.-J."/>
            <person name="Schuster L."/>
            <person name="Cowan T.M."/>
            <person name="Smanski M.J."/>
            <person name="Chevrette M.G."/>
            <person name="De Carvalho L.P.S."/>
            <person name="Shen B."/>
        </authorList>
    </citation>
    <scope>NUCLEOTIDE SEQUENCE [LARGE SCALE GENOMIC DNA]</scope>
    <source>
        <strain evidence="2 3">NPDC004045</strain>
    </source>
</reference>
<evidence type="ECO:0000256" key="1">
    <source>
        <dbReference type="SAM" id="SignalP"/>
    </source>
</evidence>
<dbReference type="EMBL" id="JBIAMX010000002">
    <property type="protein sequence ID" value="MFF0542107.1"/>
    <property type="molecule type" value="Genomic_DNA"/>
</dbReference>
<sequence length="184" mass="18501">MTLQTHRLGLLCAGVAVTVGAVLAGCGQQVPGAATADAAEVAAYKTSAAASSSAAAASKAAAAQSKAISDNCTAFPVTTGVGVTKYNEFISAHDTNAPDYTAKRDAAAATLDDAASKVEAGVREAGANLPPDLAAKFTAYATAARELAAETRKMTYNSQVARLNAASVKINDARTAVHDACPKR</sequence>
<feature type="signal peptide" evidence="1">
    <location>
        <begin position="1"/>
        <end position="24"/>
    </location>
</feature>
<evidence type="ECO:0008006" key="4">
    <source>
        <dbReference type="Google" id="ProtNLM"/>
    </source>
</evidence>
<dbReference type="Proteomes" id="UP001601444">
    <property type="component" value="Unassembled WGS sequence"/>
</dbReference>